<protein>
    <submittedName>
        <fullName evidence="2">Uncharacterized protein</fullName>
    </submittedName>
</protein>
<proteinExistence type="predicted"/>
<keyword evidence="3" id="KW-1185">Reference proteome</keyword>
<dbReference type="EMBL" id="KB446541">
    <property type="protein sequence ID" value="EME42530.1"/>
    <property type="molecule type" value="Genomic_DNA"/>
</dbReference>
<dbReference type="Proteomes" id="UP000016933">
    <property type="component" value="Unassembled WGS sequence"/>
</dbReference>
<dbReference type="HOGENOM" id="CLU_2114659_0_0_1"/>
<sequence>MPYMLEPVDEIGPQRATNRAKQTYSLDRYLTSGPQDEPYNAMDVPRYLALEESGKKRARIQLWFSKDSRQDFVDTTLEHRSESGMEGARAFKPCHQYYRWSNSGGHSKTARCPSR</sequence>
<evidence type="ECO:0000313" key="2">
    <source>
        <dbReference type="EMBL" id="EME42530.1"/>
    </source>
</evidence>
<reference evidence="2 3" key="2">
    <citation type="journal article" date="2012" name="PLoS Pathog.">
        <title>Diverse lifestyles and strategies of plant pathogenesis encoded in the genomes of eighteen Dothideomycetes fungi.</title>
        <authorList>
            <person name="Ohm R.A."/>
            <person name="Feau N."/>
            <person name="Henrissat B."/>
            <person name="Schoch C.L."/>
            <person name="Horwitz B.A."/>
            <person name="Barry K.W."/>
            <person name="Condon B.J."/>
            <person name="Copeland A.C."/>
            <person name="Dhillon B."/>
            <person name="Glaser F."/>
            <person name="Hesse C.N."/>
            <person name="Kosti I."/>
            <person name="LaButti K."/>
            <person name="Lindquist E.A."/>
            <person name="Lucas S."/>
            <person name="Salamov A.A."/>
            <person name="Bradshaw R.E."/>
            <person name="Ciuffetti L."/>
            <person name="Hamelin R.C."/>
            <person name="Kema G.H.J."/>
            <person name="Lawrence C."/>
            <person name="Scott J.A."/>
            <person name="Spatafora J.W."/>
            <person name="Turgeon B.G."/>
            <person name="de Wit P.J.G.M."/>
            <person name="Zhong S."/>
            <person name="Goodwin S.B."/>
            <person name="Grigoriev I.V."/>
        </authorList>
    </citation>
    <scope>NUCLEOTIDE SEQUENCE [LARGE SCALE GENOMIC DNA]</scope>
    <source>
        <strain evidence="3">NZE10 / CBS 128990</strain>
    </source>
</reference>
<dbReference type="AlphaFoldDB" id="N1PLV0"/>
<accession>N1PLV0</accession>
<reference evidence="3" key="1">
    <citation type="journal article" date="2012" name="PLoS Genet.">
        <title>The genomes of the fungal plant pathogens Cladosporium fulvum and Dothistroma septosporum reveal adaptation to different hosts and lifestyles but also signatures of common ancestry.</title>
        <authorList>
            <person name="de Wit P.J.G.M."/>
            <person name="van der Burgt A."/>
            <person name="Oekmen B."/>
            <person name="Stergiopoulos I."/>
            <person name="Abd-Elsalam K.A."/>
            <person name="Aerts A.L."/>
            <person name="Bahkali A.H."/>
            <person name="Beenen H.G."/>
            <person name="Chettri P."/>
            <person name="Cox M.P."/>
            <person name="Datema E."/>
            <person name="de Vries R.P."/>
            <person name="Dhillon B."/>
            <person name="Ganley A.R."/>
            <person name="Griffiths S.A."/>
            <person name="Guo Y."/>
            <person name="Hamelin R.C."/>
            <person name="Henrissat B."/>
            <person name="Kabir M.S."/>
            <person name="Jashni M.K."/>
            <person name="Kema G."/>
            <person name="Klaubauf S."/>
            <person name="Lapidus A."/>
            <person name="Levasseur A."/>
            <person name="Lindquist E."/>
            <person name="Mehrabi R."/>
            <person name="Ohm R.A."/>
            <person name="Owen T.J."/>
            <person name="Salamov A."/>
            <person name="Schwelm A."/>
            <person name="Schijlen E."/>
            <person name="Sun H."/>
            <person name="van den Burg H.A."/>
            <person name="van Ham R.C.H.J."/>
            <person name="Zhang S."/>
            <person name="Goodwin S.B."/>
            <person name="Grigoriev I.V."/>
            <person name="Collemare J."/>
            <person name="Bradshaw R.E."/>
        </authorList>
    </citation>
    <scope>NUCLEOTIDE SEQUENCE [LARGE SCALE GENOMIC DNA]</scope>
    <source>
        <strain evidence="3">NZE10 / CBS 128990</strain>
    </source>
</reference>
<evidence type="ECO:0000256" key="1">
    <source>
        <dbReference type="SAM" id="MobiDB-lite"/>
    </source>
</evidence>
<organism evidence="2 3">
    <name type="scientific">Dothistroma septosporum (strain NZE10 / CBS 128990)</name>
    <name type="common">Red band needle blight fungus</name>
    <name type="synonym">Mycosphaerella pini</name>
    <dbReference type="NCBI Taxonomy" id="675120"/>
    <lineage>
        <taxon>Eukaryota</taxon>
        <taxon>Fungi</taxon>
        <taxon>Dikarya</taxon>
        <taxon>Ascomycota</taxon>
        <taxon>Pezizomycotina</taxon>
        <taxon>Dothideomycetes</taxon>
        <taxon>Dothideomycetidae</taxon>
        <taxon>Mycosphaerellales</taxon>
        <taxon>Mycosphaerellaceae</taxon>
        <taxon>Dothistroma</taxon>
    </lineage>
</organism>
<gene>
    <name evidence="2" type="ORF">DOTSEDRAFT_73391</name>
</gene>
<name>N1PLV0_DOTSN</name>
<evidence type="ECO:0000313" key="3">
    <source>
        <dbReference type="Proteomes" id="UP000016933"/>
    </source>
</evidence>
<feature type="region of interest" description="Disordered" evidence="1">
    <location>
        <begin position="1"/>
        <end position="20"/>
    </location>
</feature>
<feature type="non-terminal residue" evidence="2">
    <location>
        <position position="115"/>
    </location>
</feature>